<dbReference type="InterPro" id="IPR028366">
    <property type="entry name" value="PhoU"/>
</dbReference>
<sequence length="233" mass="25647">MVISTRTKFTDQLNEVEGLVRRFGEKTVADVRAAGLAVTGDKGAAEGVMEGRKAEDRLRSAIENTCLDIMLLQQPLIGVDLRFVTGSFRMVSDLSHIDSMTRDAVFLAEEIPAKAAKKLEKEFTTLSAYAANMVNKAVDAFCTTDVEMAQQVMEADTAVNDLYAEAEEKLVGLIRDGKSSAQYLPELLMVAKYFERMGDLAKRIAAWAVFRATGEHTVAEKESQRLVQLGSEE</sequence>
<reference evidence="3 4" key="3">
    <citation type="submission" date="2023-06" db="EMBL/GenBank/DDBJ databases">
        <authorList>
            <person name="Zeman M."/>
            <person name="Kubasova T."/>
            <person name="Jahodarova E."/>
            <person name="Nykrynova M."/>
            <person name="Rychlik I."/>
        </authorList>
    </citation>
    <scope>NUCLEOTIDE SEQUENCE [LARGE SCALE GENOMIC DNA]</scope>
    <source>
        <strain evidence="3 4">153_Feed</strain>
    </source>
</reference>
<feature type="domain" description="PhoU" evidence="2">
    <location>
        <begin position="125"/>
        <end position="207"/>
    </location>
</feature>
<dbReference type="Gene3D" id="1.20.58.220">
    <property type="entry name" value="Phosphate transport system protein phou homolog 2, domain 2"/>
    <property type="match status" value="1"/>
</dbReference>
<comment type="subunit">
    <text evidence="1">Homodimer.</text>
</comment>
<organism evidence="3 4">
    <name type="scientific">Thermophilibacter provencensis</name>
    <dbReference type="NCBI Taxonomy" id="1852386"/>
    <lineage>
        <taxon>Bacteria</taxon>
        <taxon>Bacillati</taxon>
        <taxon>Actinomycetota</taxon>
        <taxon>Coriobacteriia</taxon>
        <taxon>Coriobacteriales</taxon>
        <taxon>Atopobiaceae</taxon>
        <taxon>Thermophilibacter</taxon>
    </lineage>
</organism>
<dbReference type="Proteomes" id="UP001529256">
    <property type="component" value="Unassembled WGS sequence"/>
</dbReference>
<dbReference type="InterPro" id="IPR026022">
    <property type="entry name" value="PhoU_dom"/>
</dbReference>
<evidence type="ECO:0000256" key="1">
    <source>
        <dbReference type="PIRNR" id="PIRNR003107"/>
    </source>
</evidence>
<keyword evidence="1" id="KW-0592">Phosphate transport</keyword>
<keyword evidence="1" id="KW-0963">Cytoplasm</keyword>
<feature type="domain" description="PhoU" evidence="2">
    <location>
        <begin position="38"/>
        <end position="97"/>
    </location>
</feature>
<reference evidence="3 4" key="2">
    <citation type="submission" date="2023-06" db="EMBL/GenBank/DDBJ databases">
        <title>Identification and characterization of horizontal gene transfer across gut microbiota members of farm animals based on homology search.</title>
        <authorList>
            <person name="Schwarzerova J."/>
            <person name="Nykrynova M."/>
            <person name="Jureckova K."/>
            <person name="Cejkova D."/>
            <person name="Rychlik I."/>
        </authorList>
    </citation>
    <scope>NUCLEOTIDE SEQUENCE [LARGE SCALE GENOMIC DNA]</scope>
    <source>
        <strain evidence="3 4">153_Feed</strain>
    </source>
</reference>
<proteinExistence type="inferred from homology"/>
<evidence type="ECO:0000313" key="4">
    <source>
        <dbReference type="Proteomes" id="UP001529256"/>
    </source>
</evidence>
<comment type="caution">
    <text evidence="3">The sequence shown here is derived from an EMBL/GenBank/DDBJ whole genome shotgun (WGS) entry which is preliminary data.</text>
</comment>
<keyword evidence="4" id="KW-1185">Reference proteome</keyword>
<dbReference type="InterPro" id="IPR038078">
    <property type="entry name" value="PhoU-like_sf"/>
</dbReference>
<dbReference type="PIRSF" id="PIRSF003107">
    <property type="entry name" value="PhoU"/>
    <property type="match status" value="1"/>
</dbReference>
<comment type="similarity">
    <text evidence="1">Belongs to the PhoU family.</text>
</comment>
<evidence type="ECO:0000313" key="3">
    <source>
        <dbReference type="EMBL" id="MDM8271169.1"/>
    </source>
</evidence>
<dbReference type="Pfam" id="PF01895">
    <property type="entry name" value="PhoU"/>
    <property type="match status" value="2"/>
</dbReference>
<evidence type="ECO:0000259" key="2">
    <source>
        <dbReference type="Pfam" id="PF01895"/>
    </source>
</evidence>
<name>A0ABT7V3J5_9ACTN</name>
<dbReference type="PANTHER" id="PTHR42930">
    <property type="entry name" value="PHOSPHATE-SPECIFIC TRANSPORT SYSTEM ACCESSORY PROTEIN PHOU"/>
    <property type="match status" value="1"/>
</dbReference>
<keyword evidence="1" id="KW-0813">Transport</keyword>
<comment type="subcellular location">
    <subcellularLocation>
        <location evidence="1">Cytoplasm</location>
    </subcellularLocation>
</comment>
<gene>
    <name evidence="3" type="ORF">QUW25_05710</name>
</gene>
<dbReference type="EMBL" id="JAUDEA010000007">
    <property type="protein sequence ID" value="MDM8271169.1"/>
    <property type="molecule type" value="Genomic_DNA"/>
</dbReference>
<dbReference type="PANTHER" id="PTHR42930:SF3">
    <property type="entry name" value="PHOSPHATE-SPECIFIC TRANSPORT SYSTEM ACCESSORY PROTEIN PHOU"/>
    <property type="match status" value="1"/>
</dbReference>
<dbReference type="RefSeq" id="WP_289511257.1">
    <property type="nucleotide sequence ID" value="NZ_JAUDEA010000007.1"/>
</dbReference>
<protein>
    <recommendedName>
        <fullName evidence="1">Phosphate-specific transport system accessory protein PhoU</fullName>
    </recommendedName>
</protein>
<accession>A0ABT7V3J5</accession>
<dbReference type="SUPFAM" id="SSF109755">
    <property type="entry name" value="PhoU-like"/>
    <property type="match status" value="1"/>
</dbReference>
<reference evidence="4" key="1">
    <citation type="submission" date="2023-06" db="EMBL/GenBank/DDBJ databases">
        <title>Identification and characterization of horizontal gene transfer across gut microbiota members of farm animals based on homology search.</title>
        <authorList>
            <person name="Zeman M."/>
            <person name="Kubasova T."/>
            <person name="Jahodarova E."/>
            <person name="Nykrynova M."/>
            <person name="Rychlik I."/>
        </authorList>
    </citation>
    <scope>NUCLEOTIDE SEQUENCE [LARGE SCALE GENOMIC DNA]</scope>
    <source>
        <strain evidence="4">153_Feed</strain>
    </source>
</reference>
<comment type="function">
    <text evidence="1">Plays a role in the regulation of phosphate uptake.</text>
</comment>